<feature type="compositionally biased region" description="Polar residues" evidence="1">
    <location>
        <begin position="25"/>
        <end position="34"/>
    </location>
</feature>
<organism evidence="2 3">
    <name type="scientific">Inquilinus limosus</name>
    <dbReference type="NCBI Taxonomy" id="171674"/>
    <lineage>
        <taxon>Bacteria</taxon>
        <taxon>Pseudomonadati</taxon>
        <taxon>Pseudomonadota</taxon>
        <taxon>Alphaproteobacteria</taxon>
        <taxon>Rhodospirillales</taxon>
        <taxon>Rhodospirillaceae</taxon>
        <taxon>Inquilinus</taxon>
    </lineage>
</organism>
<feature type="compositionally biased region" description="Pro residues" evidence="1">
    <location>
        <begin position="42"/>
        <end position="52"/>
    </location>
</feature>
<dbReference type="InterPro" id="IPR018247">
    <property type="entry name" value="EF_Hand_1_Ca_BS"/>
</dbReference>
<name>A0A952FJ29_9PROT</name>
<sequence length="1191" mass="128249">MSLSFRDALSGVAQTRPAVVKRTPSADQFNQSVQRVKDETPATPPEQQPEAPPVYRWNSDPAGITERKIEPGVWPFRIYAQEGVDPKDNKALHDQLAATPQLDPKAFGNRPGAPADIDQALERCDKVYVLDSDRLGLLDNQRKALATASDPKKTEAERDTAKDDLVVAIAQEVDQASLGQGVPSFGRDANGDGKLEGGEFSPLVAPIAERAPKDPVFLDALNQVREMKERSWKADGRTTDQLGKIAEAGDRGDYAAVTAETKRQLVALADGTEGPDAAKITALTKRAGIYQAYVGGDEKQYLAAVTEGTKQAIQELRVDRPVRELQAAWGKGGTDGAKAFLAKLREKTDTKDTLPGSGSLLASDPRVQGLVDQSIDAIAGSQSTGDDRRAQMQALLDLGASCQTILYNDGNKAGAGKTFVDHVAARIVDKMNGDLKGDRMNLLHEQQFFSFMSREDAAGGSTSLLTAIAARTAVLGADKRTELEGKGELGWNDYLSQNSNAQWAVRRSIENFDAAATGQDEKINKLYNELYHGLTGWGGVKSDDPIPATDQLARDMEAIDNLSPENKQKAQDLTREGEKKLPQWERQESIQLALGLYKTDLKRVDGFDSDAPMPMLMGTGIMMTKSKSIQEAMDGLPELPKTKTDPYANASTTDPAATGTIWVERSTRALATFAVVETMKGGVKDINQAMAENRYQAILRGDAVASRAEIDALQKYIKDPKTNPNQDFAKFVDGLKASMGQGRLEDIIAGRAKPTDAEKRQMASADRLNIGTNAITRLSGGGSAILFGRNLGALDGSPADLVYYVPHTMMMLNAAQTALLPNAREILTGKDATAPGSLETRLKGAQARVAASDLGRGQKALWGKSLGALDRLRGGGVDVLYVGADLSNAIMNGFGVAGTKQDFVKTAGYATATVSDAMFALTASATLSNGAIAETALGRLITALGPLKISGVAAVLQVAGAGIVQGRSAYNAAHTYDKADADAIQVLYGVKDRKVVEVLADHNDLLDEGLLGILQTVFPGDEHLMGGDERTRSAGNELTGAYSDLDYTRARLGAIFNGWTPDQAEEVAKTVKDMTAKDGKLPDSQDDLKYLELPPDPTKADLSKYPAVRYNGETKRYEDSTTKMYWQGDRWWAPPKKVTEPIGLGSVPSQDPIWYDPKQKTLMHENGFAKEVKPDSKQGLKAWLKGKGYLD</sequence>
<dbReference type="AlphaFoldDB" id="A0A952FJ29"/>
<evidence type="ECO:0000256" key="1">
    <source>
        <dbReference type="SAM" id="MobiDB-lite"/>
    </source>
</evidence>
<dbReference type="Proteomes" id="UP000700706">
    <property type="component" value="Unassembled WGS sequence"/>
</dbReference>
<evidence type="ECO:0000313" key="3">
    <source>
        <dbReference type="Proteomes" id="UP000700706"/>
    </source>
</evidence>
<evidence type="ECO:0000313" key="2">
    <source>
        <dbReference type="EMBL" id="MBW8725923.1"/>
    </source>
</evidence>
<gene>
    <name evidence="2" type="ORF">JF625_12315</name>
</gene>
<comment type="caution">
    <text evidence="2">The sequence shown here is derived from an EMBL/GenBank/DDBJ whole genome shotgun (WGS) entry which is preliminary data.</text>
</comment>
<dbReference type="EMBL" id="JAEKLZ010000190">
    <property type="protein sequence ID" value="MBW8725923.1"/>
    <property type="molecule type" value="Genomic_DNA"/>
</dbReference>
<reference evidence="2" key="1">
    <citation type="submission" date="2020-06" db="EMBL/GenBank/DDBJ databases">
        <title>Stable isotope informed genome-resolved metagenomics uncovers potential trophic interactions in rhizosphere soil.</title>
        <authorList>
            <person name="Starr E.P."/>
            <person name="Shi S."/>
            <person name="Blazewicz S.J."/>
            <person name="Koch B.J."/>
            <person name="Probst A.J."/>
            <person name="Hungate B.A."/>
            <person name="Pett-Ridge J."/>
            <person name="Firestone M.K."/>
            <person name="Banfield J.F."/>
        </authorList>
    </citation>
    <scope>NUCLEOTIDE SEQUENCE</scope>
    <source>
        <strain evidence="2">YM_69_17</strain>
    </source>
</reference>
<accession>A0A952FJ29</accession>
<proteinExistence type="predicted"/>
<feature type="region of interest" description="Disordered" evidence="1">
    <location>
        <begin position="1"/>
        <end position="60"/>
    </location>
</feature>
<protein>
    <recommendedName>
        <fullName evidence="4">EF-hand domain-containing protein</fullName>
    </recommendedName>
</protein>
<dbReference type="PROSITE" id="PS00018">
    <property type="entry name" value="EF_HAND_1"/>
    <property type="match status" value="1"/>
</dbReference>
<evidence type="ECO:0008006" key="4">
    <source>
        <dbReference type="Google" id="ProtNLM"/>
    </source>
</evidence>